<evidence type="ECO:0000313" key="2">
    <source>
        <dbReference type="Proteomes" id="UP000632828"/>
    </source>
</evidence>
<comment type="caution">
    <text evidence="1">The sequence shown here is derived from an EMBL/GenBank/DDBJ whole genome shotgun (WGS) entry which is preliminary data.</text>
</comment>
<proteinExistence type="predicted"/>
<name>A0A8J6UNG6_9BACT</name>
<dbReference type="InterPro" id="IPR045750">
    <property type="entry name" value="DUF6178"/>
</dbReference>
<sequence>MNEKNQITNRSQQSVAVPISFHQMPLKEQLLQIHQAQGKDKYRLIFNSSKPEIVVPRLHPQELYLTVNDLGAEDSLELISLASPAQITLILDLDCWDLDTLNPESALNWLEFLSNCDEETICRLARETEPEILALMIGKHVTIIRGLEAYDDDDAENAKRLEAIYDIEYKSEDAAKILGSLFNIWQEREQNHYLQIMEIIRSESLLVLEEEVYQGRSARLLDLGIIPTMDARVIYSRTNPQTFVVGDKQDFRLEADSLPNPLALLKTATPHHFLAAVMEEGIPHELACEMLHLVNRKFSADRIDLSSSTEVRDALQQTYDNLNLALQYLAGTDLDQASEIFHTTWLQRLFQLGHSLISHEQDRATAIKKDPHFADLDESSTFFIELLTQLPPRHFCEGCDTCPSEICAINTIEQIQRIDERLTQLESILDRLNKSPA</sequence>
<evidence type="ECO:0000313" key="1">
    <source>
        <dbReference type="EMBL" id="MBD1399479.1"/>
    </source>
</evidence>
<gene>
    <name evidence="1" type="ORF">ICT70_02210</name>
</gene>
<reference evidence="1" key="1">
    <citation type="submission" date="2020-09" db="EMBL/GenBank/DDBJ databases">
        <title>Pelobacter alkaliphilus sp. nov., a novel anaerobic arsenate-reducing bacterium from terrestrial mud volcano.</title>
        <authorList>
            <person name="Khomyakova M.A."/>
            <person name="Merkel A.Y."/>
            <person name="Slobodkin A.I."/>
        </authorList>
    </citation>
    <scope>NUCLEOTIDE SEQUENCE</scope>
    <source>
        <strain evidence="1">M08fum</strain>
    </source>
</reference>
<dbReference type="Proteomes" id="UP000632828">
    <property type="component" value="Unassembled WGS sequence"/>
</dbReference>
<dbReference type="EMBL" id="JACWUN010000002">
    <property type="protein sequence ID" value="MBD1399479.1"/>
    <property type="molecule type" value="Genomic_DNA"/>
</dbReference>
<dbReference type="RefSeq" id="WP_191153754.1">
    <property type="nucleotide sequence ID" value="NZ_JACWUN010000002.1"/>
</dbReference>
<dbReference type="Pfam" id="PF19676">
    <property type="entry name" value="DUF6178"/>
    <property type="match status" value="1"/>
</dbReference>
<organism evidence="1 2">
    <name type="scientific">Pelovirga terrestris</name>
    <dbReference type="NCBI Taxonomy" id="2771352"/>
    <lineage>
        <taxon>Bacteria</taxon>
        <taxon>Pseudomonadati</taxon>
        <taxon>Thermodesulfobacteriota</taxon>
        <taxon>Desulfuromonadia</taxon>
        <taxon>Geobacterales</taxon>
        <taxon>Geobacteraceae</taxon>
        <taxon>Pelovirga</taxon>
    </lineage>
</organism>
<accession>A0A8J6UNG6</accession>
<protein>
    <submittedName>
        <fullName evidence="1">Uncharacterized protein</fullName>
    </submittedName>
</protein>
<dbReference type="AlphaFoldDB" id="A0A8J6UNG6"/>
<keyword evidence="2" id="KW-1185">Reference proteome</keyword>